<reference evidence="2" key="1">
    <citation type="journal article" date="2019" name="Int. J. Syst. Evol. Microbiol.">
        <title>Halobacteriovorax valvorus sp. nov., a novel prokaryotic predator isolated from coastal seawater of China.</title>
        <authorList>
            <person name="Chen M.-X."/>
        </authorList>
    </citation>
    <scope>NUCLEOTIDE SEQUENCE [LARGE SCALE GENOMIC DNA]</scope>
    <source>
        <strain evidence="2">BL9</strain>
    </source>
</reference>
<proteinExistence type="predicted"/>
<evidence type="ECO:0000313" key="2">
    <source>
        <dbReference type="Proteomes" id="UP000443582"/>
    </source>
</evidence>
<dbReference type="RefSeq" id="WP_114705779.1">
    <property type="nucleotide sequence ID" value="NZ_QDKL01000001.1"/>
</dbReference>
<keyword evidence="2" id="KW-1185">Reference proteome</keyword>
<accession>A0ABY0IL01</accession>
<gene>
    <name evidence="1" type="ORF">DAY19_03405</name>
</gene>
<comment type="caution">
    <text evidence="1">The sequence shown here is derived from an EMBL/GenBank/DDBJ whole genome shotgun (WGS) entry which is preliminary data.</text>
</comment>
<sequence>MTLRTGTLNYGAATFSYTAGGGNDLYYSGGDFACNGNFVARGSIKATGDVTATRVFNAVWNDVADFQLLNDELIYGKCYIDTVEGARLCTERCQLSVIGIASDTFGMGVGEGNAGLEVPIAIGGWVLAYVDQEYPCGTPLTNDEHGNLTEMTLQEKRDFPERLVAIYKKKEMKDTFGDGKTEIEVNGRHWVKVKS</sequence>
<dbReference type="EMBL" id="QDKL01000001">
    <property type="protein sequence ID" value="RZF22833.1"/>
    <property type="molecule type" value="Genomic_DNA"/>
</dbReference>
<dbReference type="Proteomes" id="UP000443582">
    <property type="component" value="Unassembled WGS sequence"/>
</dbReference>
<evidence type="ECO:0000313" key="1">
    <source>
        <dbReference type="EMBL" id="RZF22833.1"/>
    </source>
</evidence>
<name>A0ABY0IL01_9BACT</name>
<organism evidence="1 2">
    <name type="scientific">Halobacteriovorax vibrionivorans</name>
    <dbReference type="NCBI Taxonomy" id="2152716"/>
    <lineage>
        <taxon>Bacteria</taxon>
        <taxon>Pseudomonadati</taxon>
        <taxon>Bdellovibrionota</taxon>
        <taxon>Bacteriovoracia</taxon>
        <taxon>Bacteriovoracales</taxon>
        <taxon>Halobacteriovoraceae</taxon>
        <taxon>Halobacteriovorax</taxon>
    </lineage>
</organism>
<protein>
    <recommendedName>
        <fullName evidence="3">Peptidase G2 IMC autoproteolytic cleavage domain-containing protein</fullName>
    </recommendedName>
</protein>
<evidence type="ECO:0008006" key="3">
    <source>
        <dbReference type="Google" id="ProtNLM"/>
    </source>
</evidence>